<evidence type="ECO:0000313" key="1">
    <source>
        <dbReference type="EMBL" id="JAH32996.1"/>
    </source>
</evidence>
<dbReference type="EMBL" id="GBXM01075581">
    <property type="protein sequence ID" value="JAH32996.1"/>
    <property type="molecule type" value="Transcribed_RNA"/>
</dbReference>
<name>A0A0E9RV02_ANGAN</name>
<reference evidence="1" key="2">
    <citation type="journal article" date="2015" name="Fish Shellfish Immunol.">
        <title>Early steps in the European eel (Anguilla anguilla)-Vibrio vulnificus interaction in the gills: Role of the RtxA13 toxin.</title>
        <authorList>
            <person name="Callol A."/>
            <person name="Pajuelo D."/>
            <person name="Ebbesson L."/>
            <person name="Teles M."/>
            <person name="MacKenzie S."/>
            <person name="Amaro C."/>
        </authorList>
    </citation>
    <scope>NUCLEOTIDE SEQUENCE</scope>
</reference>
<reference evidence="1" key="1">
    <citation type="submission" date="2014-11" db="EMBL/GenBank/DDBJ databases">
        <authorList>
            <person name="Amaro Gonzalez C."/>
        </authorList>
    </citation>
    <scope>NUCLEOTIDE SEQUENCE</scope>
</reference>
<sequence length="57" mass="6238">MLPSRDAMEQAHTAVFLRTVGYSSAVKAYTIVKATEKENFPVISSAVDTELKFLGMS</sequence>
<proteinExistence type="predicted"/>
<accession>A0A0E9RV02</accession>
<protein>
    <submittedName>
        <fullName evidence="1">Uncharacterized protein</fullName>
    </submittedName>
</protein>
<dbReference type="AlphaFoldDB" id="A0A0E9RV02"/>
<organism evidence="1">
    <name type="scientific">Anguilla anguilla</name>
    <name type="common">European freshwater eel</name>
    <name type="synonym">Muraena anguilla</name>
    <dbReference type="NCBI Taxonomy" id="7936"/>
    <lineage>
        <taxon>Eukaryota</taxon>
        <taxon>Metazoa</taxon>
        <taxon>Chordata</taxon>
        <taxon>Craniata</taxon>
        <taxon>Vertebrata</taxon>
        <taxon>Euteleostomi</taxon>
        <taxon>Actinopterygii</taxon>
        <taxon>Neopterygii</taxon>
        <taxon>Teleostei</taxon>
        <taxon>Anguilliformes</taxon>
        <taxon>Anguillidae</taxon>
        <taxon>Anguilla</taxon>
    </lineage>
</organism>